<name>A0A9P7NAT1_9HYPO</name>
<keyword evidence="3" id="KW-1185">Reference proteome</keyword>
<accession>A0A9P7NAT1</accession>
<organism evidence="2 3">
    <name type="scientific">Claviceps pusilla</name>
    <dbReference type="NCBI Taxonomy" id="123648"/>
    <lineage>
        <taxon>Eukaryota</taxon>
        <taxon>Fungi</taxon>
        <taxon>Dikarya</taxon>
        <taxon>Ascomycota</taxon>
        <taxon>Pezizomycotina</taxon>
        <taxon>Sordariomycetes</taxon>
        <taxon>Hypocreomycetidae</taxon>
        <taxon>Hypocreales</taxon>
        <taxon>Clavicipitaceae</taxon>
        <taxon>Claviceps</taxon>
    </lineage>
</organism>
<feature type="compositionally biased region" description="Low complexity" evidence="1">
    <location>
        <begin position="101"/>
        <end position="111"/>
    </location>
</feature>
<comment type="caution">
    <text evidence="2">The sequence shown here is derived from an EMBL/GenBank/DDBJ whole genome shotgun (WGS) entry which is preliminary data.</text>
</comment>
<evidence type="ECO:0000313" key="2">
    <source>
        <dbReference type="EMBL" id="KAG6008999.1"/>
    </source>
</evidence>
<reference evidence="2" key="1">
    <citation type="journal article" date="2020" name="bioRxiv">
        <title>Whole genome comparisons of ergot fungi reveals the divergence and evolution of species within the genus Claviceps are the result of varying mechanisms driving genome evolution and host range expansion.</title>
        <authorList>
            <person name="Wyka S.A."/>
            <person name="Mondo S.J."/>
            <person name="Liu M."/>
            <person name="Dettman J."/>
            <person name="Nalam V."/>
            <person name="Broders K.D."/>
        </authorList>
    </citation>
    <scope>NUCLEOTIDE SEQUENCE</scope>
    <source>
        <strain evidence="2">CCC 602</strain>
    </source>
</reference>
<dbReference type="OrthoDB" id="10018191at2759"/>
<dbReference type="Proteomes" id="UP000748025">
    <property type="component" value="Unassembled WGS sequence"/>
</dbReference>
<feature type="compositionally biased region" description="Polar residues" evidence="1">
    <location>
        <begin position="39"/>
        <end position="56"/>
    </location>
</feature>
<sequence length="943" mass="103310">MSPLTKHKLRNLALSSPAEPATNAPQTAYPVVDKLGTARCSQDEISGTSGTSQTDPSPAYPGNSGVPGEPQHQIQHPAVPVPADLLTPMAMSIAAPMTAASARPGRAGSSSTVNGSFQQPIEANPYSSNKAPDTQYSAHVSNPSYYAERAAQVSSTNWISSAQYGTSNLDTQWPSMDFNSVDVNTGFLLQLNTVLPLENTAFVGEVAQGQSQSQSQGQGSSASFQSTHRSSASNLQATIARNDKHQPGPCAEPRDSDQSAASRGSNTYYVDGCGARAPFNRAFGQGRLESIKSRASSYCSSPPNFGLPNREILHPSDDSIFAFEPLQVSEGYYNFMVQAARNECHGRSLPVDWSLFPSLSQTRELVQLYADKFHPVFAFLVNLTFSSQADDNWILLIAIATYAATYTPGLTGSRQVRFLQDLLRSLLTLWRDEDVQAGLQTQWTPSFMEASCQHSEYDVHVTHRGPFLMRRVFIERFHLVEACQRRQLIARAVAASGDASSIRHRDAERRAGMMIWLLDSMLPYQLGCEPLLQIVDMQAPLPTHDNPLGRVTGQQTLQMAERDETITILDALELLHIEKRLPRVSELGMKLVIYAICRNMKELSVRNRVQLQSWTPTAQAQIRAELPVTAETWPPATEMLSHWRNSACDCLDIIHWRANSKIAKASGWEHSTIYHLHFVRLLLLSPLKQIQTIAAASRSSNLTPAQQMSGVDSREIFAARNHVLQWALRDQHKARLAVVHSGALLWHIRRFSTYSFPEPFGIYSATLIIWAYSQCVGVKEEAGFVAGRQNEATAAASKGGGINACGKDVDGGGPASVSENEAATGAAMATSTCRNTHECPEAPIIQVDRPCDDEIIQSFVLLGTAMSARMQGVGNIHKRGAPVKILNEGLKLLRRVQESDLDLSLFLGDKRESEGAAAGHQELKLEQSYATLLEEMMKTLEGL</sequence>
<feature type="compositionally biased region" description="Basic and acidic residues" evidence="1">
    <location>
        <begin position="241"/>
        <end position="257"/>
    </location>
</feature>
<evidence type="ECO:0008006" key="4">
    <source>
        <dbReference type="Google" id="ProtNLM"/>
    </source>
</evidence>
<feature type="region of interest" description="Disordered" evidence="1">
    <location>
        <begin position="1"/>
        <end position="75"/>
    </location>
</feature>
<evidence type="ECO:0000256" key="1">
    <source>
        <dbReference type="SAM" id="MobiDB-lite"/>
    </source>
</evidence>
<gene>
    <name evidence="2" type="ORF">E4U43_000074</name>
</gene>
<protein>
    <recommendedName>
        <fullName evidence="4">Transcription factor domain-containing protein</fullName>
    </recommendedName>
</protein>
<feature type="compositionally biased region" description="Low complexity" evidence="1">
    <location>
        <begin position="208"/>
        <end position="226"/>
    </location>
</feature>
<feature type="region of interest" description="Disordered" evidence="1">
    <location>
        <begin position="101"/>
        <end position="135"/>
    </location>
</feature>
<dbReference type="AlphaFoldDB" id="A0A9P7NAT1"/>
<feature type="compositionally biased region" description="Polar residues" evidence="1">
    <location>
        <begin position="112"/>
        <end position="135"/>
    </location>
</feature>
<proteinExistence type="predicted"/>
<dbReference type="EMBL" id="SRPW01001017">
    <property type="protein sequence ID" value="KAG6008999.1"/>
    <property type="molecule type" value="Genomic_DNA"/>
</dbReference>
<feature type="compositionally biased region" description="Polar residues" evidence="1">
    <location>
        <begin position="227"/>
        <end position="239"/>
    </location>
</feature>
<feature type="region of interest" description="Disordered" evidence="1">
    <location>
        <begin position="208"/>
        <end position="263"/>
    </location>
</feature>
<evidence type="ECO:0000313" key="3">
    <source>
        <dbReference type="Proteomes" id="UP000748025"/>
    </source>
</evidence>
<feature type="compositionally biased region" description="Basic residues" evidence="1">
    <location>
        <begin position="1"/>
        <end position="10"/>
    </location>
</feature>